<keyword evidence="2 10" id="KW-0645">Protease</keyword>
<dbReference type="FunFam" id="3.40.390.10:FF:000028">
    <property type="entry name" value="Zinc metalloproteinase"/>
    <property type="match status" value="1"/>
</dbReference>
<dbReference type="PROSITE" id="PS51864">
    <property type="entry name" value="ASTACIN"/>
    <property type="match status" value="1"/>
</dbReference>
<evidence type="ECO:0000313" key="15">
    <source>
        <dbReference type="WBParaSite" id="HCON_00166520-00001"/>
    </source>
</evidence>
<comment type="cofactor">
    <cofactor evidence="10 11">
        <name>Zn(2+)</name>
        <dbReference type="ChEBI" id="CHEBI:29105"/>
    </cofactor>
    <text evidence="10 11">Binds 1 zinc ion per subunit.</text>
</comment>
<feature type="domain" description="Peptidase M12A" evidence="13">
    <location>
        <begin position="122"/>
        <end position="316"/>
    </location>
</feature>
<keyword evidence="5 10" id="KW-0862">Zinc</keyword>
<evidence type="ECO:0000259" key="13">
    <source>
        <dbReference type="PROSITE" id="PS51864"/>
    </source>
</evidence>
<proteinExistence type="predicted"/>
<comment type="caution">
    <text evidence="9">Lacks conserved residue(s) required for the propagation of feature annotation.</text>
</comment>
<dbReference type="InterPro" id="IPR034035">
    <property type="entry name" value="Astacin-like_dom"/>
</dbReference>
<feature type="binding site" evidence="10">
    <location>
        <position position="224"/>
    </location>
    <ligand>
        <name>Zn(2+)</name>
        <dbReference type="ChEBI" id="CHEBI:29105"/>
        <note>catalytic</note>
    </ligand>
</feature>
<dbReference type="InterPro" id="IPR006026">
    <property type="entry name" value="Peptidase_Metallo"/>
</dbReference>
<dbReference type="PANTHER" id="PTHR10127:SF898">
    <property type="entry name" value="ZINC METALLOPROTEINASE NAS-30"/>
    <property type="match status" value="1"/>
</dbReference>
<reference evidence="15" key="1">
    <citation type="submission" date="2020-12" db="UniProtKB">
        <authorList>
            <consortium name="WormBaseParasite"/>
        </authorList>
    </citation>
    <scope>IDENTIFICATION</scope>
    <source>
        <strain evidence="15">MHco3</strain>
    </source>
</reference>
<dbReference type="InterPro" id="IPR024079">
    <property type="entry name" value="MetalloPept_cat_dom_sf"/>
</dbReference>
<sequence length="534" mass="60288">KEIAHHETFAEVTHMLHSMLSYLLIVLASVTAQNDLELFDNFLKSFFKMTSNYRLTPVSQSNFASRPLTQKMVDRTEYSVNRRILSKVFESDLVLTKPQMDEVMDTFNARITGRRRRSKRNAAIIGKKFRWPNAIIPYEFKDSDSNNTEWKKLIWRGMKEWQKETCIRFKERTNETDYAVFFKGAGCYSNVGRTGGRQYISIGWGCEARGIVAHEIGHALGFWHEQSRPDRDQFININEDAISSGTKGNFEKRSDIMDSDIPYDFGSVMHYAPQAFTKDWHLVTIETKDHRFQHTIGQRSTVSFTDVKHANRLYCSRVCQTKISCANGGYQDPRNCDRCKCPPGLGGVLCERVADSTPGCGGELFASSQWQLLQSSQIGTCHWRIYAPNGRISFETLSTHFVCDSSCSDSYLEIKHTKNLEQTGFRQCCNPAPGRTVSHGNQVIVTSFSKTAPSNFTMRYILDSDSIPPPPPAAWKGNGGLTNLLGANEVGIDNTFETLILKDVPRVLGRSRGGPNFASLFGLLDTFLPRGPRG</sequence>
<dbReference type="PANTHER" id="PTHR10127">
    <property type="entry name" value="DISCOIDIN, CUB, EGF, LAMININ , AND ZINC METALLOPROTEASE DOMAIN CONTAINING"/>
    <property type="match status" value="1"/>
</dbReference>
<dbReference type="OrthoDB" id="291007at2759"/>
<accession>A0A7I4Z2P5</accession>
<feature type="binding site" evidence="10">
    <location>
        <position position="214"/>
    </location>
    <ligand>
        <name>Zn(2+)</name>
        <dbReference type="ChEBI" id="CHEBI:29105"/>
        <note>catalytic</note>
    </ligand>
</feature>
<dbReference type="CDD" id="cd04280">
    <property type="entry name" value="ZnMc_astacin_like"/>
    <property type="match status" value="1"/>
</dbReference>
<dbReference type="SMART" id="SM00235">
    <property type="entry name" value="ZnMc"/>
    <property type="match status" value="1"/>
</dbReference>
<evidence type="ECO:0000256" key="9">
    <source>
        <dbReference type="PROSITE-ProRule" id="PRU00059"/>
    </source>
</evidence>
<feature type="signal peptide" evidence="11">
    <location>
        <begin position="1"/>
        <end position="32"/>
    </location>
</feature>
<keyword evidence="11" id="KW-0732">Signal</keyword>
<dbReference type="SUPFAM" id="SSF55486">
    <property type="entry name" value="Metalloproteases ('zincins'), catalytic domain"/>
    <property type="match status" value="1"/>
</dbReference>
<evidence type="ECO:0000259" key="12">
    <source>
        <dbReference type="PROSITE" id="PS01180"/>
    </source>
</evidence>
<dbReference type="PRINTS" id="PR00480">
    <property type="entry name" value="ASTACIN"/>
</dbReference>
<keyword evidence="3 10" id="KW-0479">Metal-binding</keyword>
<dbReference type="GO" id="GO:0006508">
    <property type="term" value="P:proteolysis"/>
    <property type="evidence" value="ECO:0007669"/>
    <property type="project" value="UniProtKB-KW"/>
</dbReference>
<keyword evidence="6 10" id="KW-0482">Metalloprotease</keyword>
<name>A0A7I4Z2P5_HAECO</name>
<dbReference type="GO" id="GO:0008270">
    <property type="term" value="F:zinc ion binding"/>
    <property type="evidence" value="ECO:0007669"/>
    <property type="project" value="UniProtKB-UniRule"/>
</dbReference>
<dbReference type="EC" id="3.4.24.-" evidence="11"/>
<evidence type="ECO:0000256" key="5">
    <source>
        <dbReference type="ARBA" id="ARBA00022833"/>
    </source>
</evidence>
<dbReference type="SUPFAM" id="SSF49854">
    <property type="entry name" value="Spermadhesin, CUB domain"/>
    <property type="match status" value="1"/>
</dbReference>
<dbReference type="Gene3D" id="2.60.120.290">
    <property type="entry name" value="Spermadhesin, CUB domain"/>
    <property type="match status" value="1"/>
</dbReference>
<feature type="active site" evidence="10">
    <location>
        <position position="215"/>
    </location>
</feature>
<evidence type="ECO:0000313" key="14">
    <source>
        <dbReference type="Proteomes" id="UP000025227"/>
    </source>
</evidence>
<dbReference type="InterPro" id="IPR000859">
    <property type="entry name" value="CUB_dom"/>
</dbReference>
<dbReference type="InterPro" id="IPR000742">
    <property type="entry name" value="EGF"/>
</dbReference>
<evidence type="ECO:0000256" key="11">
    <source>
        <dbReference type="RuleBase" id="RU361183"/>
    </source>
</evidence>
<evidence type="ECO:0000256" key="3">
    <source>
        <dbReference type="ARBA" id="ARBA00022723"/>
    </source>
</evidence>
<dbReference type="PROSITE" id="PS01180">
    <property type="entry name" value="CUB"/>
    <property type="match status" value="1"/>
</dbReference>
<keyword evidence="8" id="KW-0325">Glycoprotein</keyword>
<dbReference type="GO" id="GO:0004222">
    <property type="term" value="F:metalloendopeptidase activity"/>
    <property type="evidence" value="ECO:0007669"/>
    <property type="project" value="UniProtKB-UniRule"/>
</dbReference>
<keyword evidence="14" id="KW-1185">Reference proteome</keyword>
<evidence type="ECO:0000256" key="6">
    <source>
        <dbReference type="ARBA" id="ARBA00023049"/>
    </source>
</evidence>
<dbReference type="Gene3D" id="3.40.390.10">
    <property type="entry name" value="Collagenase (Catalytic Domain)"/>
    <property type="match status" value="1"/>
</dbReference>
<evidence type="ECO:0000256" key="2">
    <source>
        <dbReference type="ARBA" id="ARBA00022670"/>
    </source>
</evidence>
<dbReference type="Proteomes" id="UP000025227">
    <property type="component" value="Unplaced"/>
</dbReference>
<evidence type="ECO:0000256" key="8">
    <source>
        <dbReference type="ARBA" id="ARBA00023180"/>
    </source>
</evidence>
<dbReference type="AlphaFoldDB" id="A0A7I4Z2P5"/>
<dbReference type="OMA" id="QYISIGW"/>
<dbReference type="GO" id="GO:0018996">
    <property type="term" value="P:molting cycle, collagen and cuticulin-based cuticle"/>
    <property type="evidence" value="ECO:0007669"/>
    <property type="project" value="UniProtKB-ARBA"/>
</dbReference>
<dbReference type="Pfam" id="PF01400">
    <property type="entry name" value="Astacin"/>
    <property type="match status" value="1"/>
</dbReference>
<evidence type="ECO:0000256" key="10">
    <source>
        <dbReference type="PROSITE-ProRule" id="PRU01211"/>
    </source>
</evidence>
<dbReference type="InterPro" id="IPR001506">
    <property type="entry name" value="Peptidase_M12A"/>
</dbReference>
<feature type="chain" id="PRO_5029933198" description="Metalloendopeptidase" evidence="11">
    <location>
        <begin position="33"/>
        <end position="534"/>
    </location>
</feature>
<protein>
    <recommendedName>
        <fullName evidence="11">Metalloendopeptidase</fullName>
        <ecNumber evidence="11">3.4.24.-</ecNumber>
    </recommendedName>
</protein>
<organism evidence="14 15">
    <name type="scientific">Haemonchus contortus</name>
    <name type="common">Barber pole worm</name>
    <dbReference type="NCBI Taxonomy" id="6289"/>
    <lineage>
        <taxon>Eukaryota</taxon>
        <taxon>Metazoa</taxon>
        <taxon>Ecdysozoa</taxon>
        <taxon>Nematoda</taxon>
        <taxon>Chromadorea</taxon>
        <taxon>Rhabditida</taxon>
        <taxon>Rhabditina</taxon>
        <taxon>Rhabditomorpha</taxon>
        <taxon>Strongyloidea</taxon>
        <taxon>Trichostrongylidae</taxon>
        <taxon>Haemonchus</taxon>
    </lineage>
</organism>
<keyword evidence="7" id="KW-1015">Disulfide bond</keyword>
<evidence type="ECO:0000256" key="4">
    <source>
        <dbReference type="ARBA" id="ARBA00022801"/>
    </source>
</evidence>
<dbReference type="SMART" id="SM00042">
    <property type="entry name" value="CUB"/>
    <property type="match status" value="1"/>
</dbReference>
<evidence type="ECO:0000256" key="1">
    <source>
        <dbReference type="ARBA" id="ARBA00022536"/>
    </source>
</evidence>
<dbReference type="PROSITE" id="PS00022">
    <property type="entry name" value="EGF_1"/>
    <property type="match status" value="1"/>
</dbReference>
<feature type="binding site" evidence="10">
    <location>
        <position position="218"/>
    </location>
    <ligand>
        <name>Zn(2+)</name>
        <dbReference type="ChEBI" id="CHEBI:29105"/>
        <note>catalytic</note>
    </ligand>
</feature>
<keyword evidence="4 10" id="KW-0378">Hydrolase</keyword>
<dbReference type="InterPro" id="IPR035914">
    <property type="entry name" value="Sperma_CUB_dom_sf"/>
</dbReference>
<keyword evidence="1" id="KW-0245">EGF-like domain</keyword>
<feature type="domain" description="CUB" evidence="12">
    <location>
        <begin position="360"/>
        <end position="463"/>
    </location>
</feature>
<dbReference type="WBParaSite" id="HCON_00166520-00001">
    <property type="protein sequence ID" value="HCON_00166520-00001"/>
    <property type="gene ID" value="HCON_00166520"/>
</dbReference>
<evidence type="ECO:0000256" key="7">
    <source>
        <dbReference type="ARBA" id="ARBA00023157"/>
    </source>
</evidence>